<dbReference type="STRING" id="320771.Cflav_PD5450"/>
<keyword evidence="2" id="KW-1185">Reference proteome</keyword>
<dbReference type="GO" id="GO:0004553">
    <property type="term" value="F:hydrolase activity, hydrolyzing O-glycosyl compounds"/>
    <property type="evidence" value="ECO:0007669"/>
    <property type="project" value="InterPro"/>
</dbReference>
<dbReference type="Gene3D" id="1.50.10.10">
    <property type="match status" value="1"/>
</dbReference>
<name>B9XBD0_PEDPL</name>
<dbReference type="InterPro" id="IPR012341">
    <property type="entry name" value="6hp_glycosidase-like_sf"/>
</dbReference>
<dbReference type="EMBL" id="ABOX02000003">
    <property type="protein sequence ID" value="EEF62815.1"/>
    <property type="molecule type" value="Genomic_DNA"/>
</dbReference>
<dbReference type="GO" id="GO:0000272">
    <property type="term" value="P:polysaccharide catabolic process"/>
    <property type="evidence" value="ECO:0007669"/>
    <property type="project" value="UniProtKB-KW"/>
</dbReference>
<evidence type="ECO:0000313" key="2">
    <source>
        <dbReference type="Proteomes" id="UP000003688"/>
    </source>
</evidence>
<dbReference type="SUPFAM" id="SSF48208">
    <property type="entry name" value="Six-hairpin glycosidases"/>
    <property type="match status" value="1"/>
</dbReference>
<accession>B9XBD0</accession>
<dbReference type="Proteomes" id="UP000003688">
    <property type="component" value="Unassembled WGS sequence"/>
</dbReference>
<evidence type="ECO:0000313" key="1">
    <source>
        <dbReference type="EMBL" id="EEF62815.1"/>
    </source>
</evidence>
<dbReference type="AlphaFoldDB" id="B9XBD0"/>
<sequence>MRTSRYSPPGWYFSGEQAFDVAVAYLIAPQSSYLDIIFQNFNYEMGCNPLNVSFLTGTGWKRQREIVHQYAQNDRRTLPPSGIPLGNIQQGAYYVDTYTTELGALIFPPDSANTAPYPMYDRWSDAFNVMTEFVVSRQSGKMVATTSWLMAMTSYKTQAWNSAVGIITGIPAQTSATNSITANVLAPTMSLNKARIVWEGLLQEPYLGPQFSFTPGNIGDNWIEVEAQLPDGRRIVAATNVFALPVNSLPPVVTDSNTVAAYRLATNFSDAMQQQTDLQVEGNAALDPIGLHVGGIGDDVTVDLDNLLVYNPTNTAAISVEAKLYINSFNVLGLGVANMLVLTASWNAQLNLSQDTWKPQPDIWGGSNLILDGTVLTNSLTLRNWHLVNITLDGTGYSVTVDTNKIFQNISSDLTNWNGSGFDTLRAGNFDGWIRDLVVRNIQITNYPPPILKVIGFAPNGSFRLHIDNGTSGAFVLEASTQLTNWTPIYTNSVGGQIDYTDTASPANPKRFYRARNLLVAVPP</sequence>
<gene>
    <name evidence="1" type="ORF">Cflav_PD5450</name>
</gene>
<proteinExistence type="predicted"/>
<protein>
    <submittedName>
        <fullName evidence="1">Uncharacterized protein</fullName>
    </submittedName>
</protein>
<organism evidence="1 2">
    <name type="scientific">Pedosphaera parvula (strain Ellin514)</name>
    <dbReference type="NCBI Taxonomy" id="320771"/>
    <lineage>
        <taxon>Bacteria</taxon>
        <taxon>Pseudomonadati</taxon>
        <taxon>Verrucomicrobiota</taxon>
        <taxon>Pedosphaerae</taxon>
        <taxon>Pedosphaerales</taxon>
        <taxon>Pedosphaeraceae</taxon>
        <taxon>Pedosphaera</taxon>
    </lineage>
</organism>
<dbReference type="InterPro" id="IPR008928">
    <property type="entry name" value="6-hairpin_glycosidase_sf"/>
</dbReference>
<comment type="caution">
    <text evidence="1">The sequence shown here is derived from an EMBL/GenBank/DDBJ whole genome shotgun (WGS) entry which is preliminary data.</text>
</comment>
<dbReference type="SUPFAM" id="SSF49899">
    <property type="entry name" value="Concanavalin A-like lectins/glucanases"/>
    <property type="match status" value="1"/>
</dbReference>
<dbReference type="InterPro" id="IPR013320">
    <property type="entry name" value="ConA-like_dom_sf"/>
</dbReference>
<dbReference type="RefSeq" id="WP_007413128.1">
    <property type="nucleotide sequence ID" value="NZ_ABOX02000003.1"/>
</dbReference>
<reference evidence="1 2" key="1">
    <citation type="journal article" date="2011" name="J. Bacteriol.">
        <title>Genome sequence of 'Pedosphaera parvula' Ellin514, an aerobic Verrucomicrobial isolate from pasture soil.</title>
        <authorList>
            <person name="Kant R."/>
            <person name="van Passel M.W."/>
            <person name="Sangwan P."/>
            <person name="Palva A."/>
            <person name="Lucas S."/>
            <person name="Copeland A."/>
            <person name="Lapidus A."/>
            <person name="Glavina Del Rio T."/>
            <person name="Dalin E."/>
            <person name="Tice H."/>
            <person name="Bruce D."/>
            <person name="Goodwin L."/>
            <person name="Pitluck S."/>
            <person name="Chertkov O."/>
            <person name="Larimer F.W."/>
            <person name="Land M.L."/>
            <person name="Hauser L."/>
            <person name="Brettin T.S."/>
            <person name="Detter J.C."/>
            <person name="Han S."/>
            <person name="de Vos W.M."/>
            <person name="Janssen P.H."/>
            <person name="Smidt H."/>
        </authorList>
    </citation>
    <scope>NUCLEOTIDE SEQUENCE [LARGE SCALE GENOMIC DNA]</scope>
    <source>
        <strain evidence="1 2">Ellin514</strain>
    </source>
</reference>
<dbReference type="OrthoDB" id="9808897at2"/>